<proteinExistence type="predicted"/>
<evidence type="ECO:0000313" key="1">
    <source>
        <dbReference type="EMBL" id="ATV52005.1"/>
    </source>
</evidence>
<name>A0A246ERT1_PREIN</name>
<dbReference type="EMBL" id="CP024696">
    <property type="protein sequence ID" value="ATV52005.1"/>
    <property type="molecule type" value="Genomic_DNA"/>
</dbReference>
<dbReference type="EMBL" id="PENH01000002">
    <property type="protein sequence ID" value="PJI24206.1"/>
    <property type="molecule type" value="Genomic_DNA"/>
</dbReference>
<dbReference type="Proteomes" id="UP000231201">
    <property type="component" value="Unassembled WGS sequence"/>
</dbReference>
<accession>A0A246ERT1</accession>
<protein>
    <submittedName>
        <fullName evidence="2">DUF4160 domain-containing protein</fullName>
    </submittedName>
</protein>
<dbReference type="Pfam" id="PF13711">
    <property type="entry name" value="DUF4160"/>
    <property type="match status" value="1"/>
</dbReference>
<sequence length="83" mass="10016">MSPVFKREKGYVFKIFSNEEERMHIHVVNGDNEAKYWLEPNIELANNFGFSQHELNNIEKIVEQYGNDFKELYRRHIGKRIDD</sequence>
<reference evidence="1 3" key="1">
    <citation type="submission" date="2017-11" db="EMBL/GenBank/DDBJ databases">
        <title>Genome sequencing of Prevotella intermedia KCOM 2033.</title>
        <authorList>
            <person name="Kook J.-K."/>
            <person name="Park S.-N."/>
            <person name="Lim Y.K."/>
        </authorList>
    </citation>
    <scope>NUCLEOTIDE SEQUENCE [LARGE SCALE GENOMIC DNA]</scope>
    <source>
        <strain evidence="1 3">KCOM 2033</strain>
    </source>
</reference>
<evidence type="ECO:0000313" key="3">
    <source>
        <dbReference type="Proteomes" id="UP000229323"/>
    </source>
</evidence>
<dbReference type="RefSeq" id="WP_088439306.1">
    <property type="nucleotide sequence ID" value="NZ_CP024696.1"/>
</dbReference>
<evidence type="ECO:0000313" key="2">
    <source>
        <dbReference type="EMBL" id="PJI24206.1"/>
    </source>
</evidence>
<organism evidence="2 4">
    <name type="scientific">Prevotella intermedia</name>
    <dbReference type="NCBI Taxonomy" id="28131"/>
    <lineage>
        <taxon>Bacteria</taxon>
        <taxon>Pseudomonadati</taxon>
        <taxon>Bacteroidota</taxon>
        <taxon>Bacteroidia</taxon>
        <taxon>Bacteroidales</taxon>
        <taxon>Prevotellaceae</taxon>
        <taxon>Prevotella</taxon>
    </lineage>
</organism>
<reference evidence="2 4" key="2">
    <citation type="submission" date="2017-11" db="EMBL/GenBank/DDBJ databases">
        <title>Genome sequencing of Prevotella intermedia KCOM 2833.</title>
        <authorList>
            <person name="Kook J.-K."/>
            <person name="Park S.-N."/>
            <person name="Lim Y.K."/>
        </authorList>
    </citation>
    <scope>NUCLEOTIDE SEQUENCE [LARGE SCALE GENOMIC DNA]</scope>
    <source>
        <strain evidence="2 4">KCOM 2833</strain>
    </source>
</reference>
<gene>
    <name evidence="1" type="ORF">CTM50_02375</name>
    <name evidence="2" type="ORF">CTM59_08690</name>
</gene>
<dbReference type="Proteomes" id="UP000229323">
    <property type="component" value="Chromosome"/>
</dbReference>
<dbReference type="InterPro" id="IPR025427">
    <property type="entry name" value="DUF4160"/>
</dbReference>
<evidence type="ECO:0000313" key="4">
    <source>
        <dbReference type="Proteomes" id="UP000231201"/>
    </source>
</evidence>
<dbReference type="AlphaFoldDB" id="A0A246ERT1"/>